<keyword evidence="1" id="KW-0812">Transmembrane</keyword>
<evidence type="ECO:0000313" key="3">
    <source>
        <dbReference type="Proteomes" id="UP000034764"/>
    </source>
</evidence>
<evidence type="ECO:0000256" key="1">
    <source>
        <dbReference type="SAM" id="Phobius"/>
    </source>
</evidence>
<keyword evidence="1" id="KW-1133">Transmembrane helix</keyword>
<keyword evidence="1" id="KW-0472">Membrane</keyword>
<proteinExistence type="predicted"/>
<evidence type="ECO:0000313" key="2">
    <source>
        <dbReference type="EMBL" id="KKR22650.1"/>
    </source>
</evidence>
<protein>
    <submittedName>
        <fullName evidence="2">Uncharacterized protein</fullName>
    </submittedName>
</protein>
<dbReference type="AlphaFoldDB" id="A0A0G0RJG5"/>
<feature type="transmembrane region" description="Helical" evidence="1">
    <location>
        <begin position="5"/>
        <end position="26"/>
    </location>
</feature>
<feature type="transmembrane region" description="Helical" evidence="1">
    <location>
        <begin position="32"/>
        <end position="64"/>
    </location>
</feature>
<sequence length="95" mass="10315">MLGCLFSTVVIILVIFALIFLVPGIALGFLEFIAFIAGSIVVGLVLIFALLWSLVALLLSIIIWPFSSKSSCQKPKPPLRGGCFNKFILSRQSCI</sequence>
<dbReference type="EMBL" id="LBXD01000036">
    <property type="protein sequence ID" value="KKR22650.1"/>
    <property type="molecule type" value="Genomic_DNA"/>
</dbReference>
<organism evidence="2 3">
    <name type="scientific">Candidatus Yanofskybacteria bacterium GW2011_GWD2_39_48</name>
    <dbReference type="NCBI Taxonomy" id="1619031"/>
    <lineage>
        <taxon>Bacteria</taxon>
        <taxon>Candidatus Yanofskyibacteriota</taxon>
    </lineage>
</organism>
<accession>A0A0G0RJG5</accession>
<name>A0A0G0RJG5_9BACT</name>
<dbReference type="Proteomes" id="UP000034764">
    <property type="component" value="Unassembled WGS sequence"/>
</dbReference>
<gene>
    <name evidence="2" type="ORF">UT53_C0036G0005</name>
</gene>
<reference evidence="2 3" key="1">
    <citation type="journal article" date="2015" name="Nature">
        <title>rRNA introns, odd ribosomes, and small enigmatic genomes across a large radiation of phyla.</title>
        <authorList>
            <person name="Brown C.T."/>
            <person name="Hug L.A."/>
            <person name="Thomas B.C."/>
            <person name="Sharon I."/>
            <person name="Castelle C.J."/>
            <person name="Singh A."/>
            <person name="Wilkins M.J."/>
            <person name="Williams K.H."/>
            <person name="Banfield J.F."/>
        </authorList>
    </citation>
    <scope>NUCLEOTIDE SEQUENCE [LARGE SCALE GENOMIC DNA]</scope>
</reference>
<comment type="caution">
    <text evidence="2">The sequence shown here is derived from an EMBL/GenBank/DDBJ whole genome shotgun (WGS) entry which is preliminary data.</text>
</comment>